<keyword evidence="4" id="KW-1003">Cell membrane</keyword>
<keyword evidence="5" id="KW-0963">Cytoplasm</keyword>
<evidence type="ECO:0000256" key="3">
    <source>
        <dbReference type="ARBA" id="ARBA00009181"/>
    </source>
</evidence>
<evidence type="ECO:0000256" key="5">
    <source>
        <dbReference type="ARBA" id="ARBA00022490"/>
    </source>
</evidence>
<dbReference type="GO" id="GO:0003676">
    <property type="term" value="F:nucleic acid binding"/>
    <property type="evidence" value="ECO:0007669"/>
    <property type="project" value="InterPro"/>
</dbReference>
<dbReference type="EMBL" id="JAATIS010004040">
    <property type="protein sequence ID" value="KAG2462429.1"/>
    <property type="molecule type" value="Genomic_DNA"/>
</dbReference>
<proteinExistence type="inferred from homology"/>
<dbReference type="Pfam" id="PF20929">
    <property type="entry name" value="PDCD10_N"/>
    <property type="match status" value="1"/>
</dbReference>
<feature type="domain" description="Programmed cell death protein 10 dimerisation" evidence="7">
    <location>
        <begin position="4"/>
        <end position="28"/>
    </location>
</feature>
<evidence type="ECO:0000313" key="8">
    <source>
        <dbReference type="EMBL" id="KAG2462429.1"/>
    </source>
</evidence>
<evidence type="ECO:0000259" key="7">
    <source>
        <dbReference type="Pfam" id="PF20929"/>
    </source>
</evidence>
<comment type="caution">
    <text evidence="8">The sequence shown here is derived from an EMBL/GenBank/DDBJ whole genome shotgun (WGS) entry which is preliminary data.</text>
</comment>
<comment type="subcellular location">
    <subcellularLocation>
        <location evidence="1">Cell membrane</location>
        <topology evidence="1">Peripheral membrane protein</topology>
    </subcellularLocation>
    <subcellularLocation>
        <location evidence="2">Cytoplasm</location>
    </subcellularLocation>
</comment>
<sequence length="513" mass="59590">MIVFRKAEKEIPGLTQDIILKILEKKNVEMNFTESLLRMAAEDVEVYFVNFAEYMIDRPEQEFQDLNEKARALKQILSKIPDEINDRVRFLQTIKDIASAIKELLDTVNNVFKKYQYQNRRALEHQKKEFVKYSKSFSDTLKTYFKDGNSKRSPYRNPQSSYCKAAALPPAWKPSGYSSRRLIKEFPQKGWNKTGLDVLLRKIRSTGTVDWQPGSGRPRSVRTLENIEAVHDLVLSQEDAPQTHRTTRQIAREIGISQRTVVEIIHKDLKLKCLKKHRAQQLTTANEKSRLKRCKQLLDKFSEHSVSFIWFTDEKVFAVAPPINAQYDRLYVLSTTKKRDTDAKRLLRTRPTFNRSVMVSVAVSKLGCTELFFIEPGVKVNGAYYRDVLLTQNMLPAIRHMSGDFFVFQQNNAPAHRAWDTVELLCRETPGLIGPDLWPANSPDLNPVDYRIWGLMQDRVNQTPIRDIKDLKQHLISVWAELKQSVVDKAIDQWRPRLRACVRAKGKHFEQLL</sequence>
<feature type="non-terminal residue" evidence="8">
    <location>
        <position position="1"/>
    </location>
</feature>
<dbReference type="GO" id="GO:0005737">
    <property type="term" value="C:cytoplasm"/>
    <property type="evidence" value="ECO:0007669"/>
    <property type="project" value="UniProtKB-SubCell"/>
</dbReference>
<dbReference type="GO" id="GO:0019901">
    <property type="term" value="F:protein kinase binding"/>
    <property type="evidence" value="ECO:0007669"/>
    <property type="project" value="TreeGrafter"/>
</dbReference>
<dbReference type="InterPro" id="IPR048288">
    <property type="entry name" value="PDCD10_N"/>
</dbReference>
<keyword evidence="9" id="KW-1185">Reference proteome</keyword>
<name>A0A8X7X7M5_POLSE</name>
<dbReference type="GO" id="GO:1903358">
    <property type="term" value="P:regulation of Golgi organization"/>
    <property type="evidence" value="ECO:0007669"/>
    <property type="project" value="TreeGrafter"/>
</dbReference>
<dbReference type="PANTHER" id="PTHR13250:SF1">
    <property type="entry name" value="PROGRAMMED CELL DEATH PROTEIN 10"/>
    <property type="match status" value="1"/>
</dbReference>
<dbReference type="Gene3D" id="3.30.420.10">
    <property type="entry name" value="Ribonuclease H-like superfamily/Ribonuclease H"/>
    <property type="match status" value="1"/>
</dbReference>
<evidence type="ECO:0000256" key="4">
    <source>
        <dbReference type="ARBA" id="ARBA00022475"/>
    </source>
</evidence>
<evidence type="ECO:0000313" key="9">
    <source>
        <dbReference type="Proteomes" id="UP000886611"/>
    </source>
</evidence>
<accession>A0A8X7X7M5</accession>
<dbReference type="GO" id="GO:0090443">
    <property type="term" value="C:FAR/SIN/STRIPAK complex"/>
    <property type="evidence" value="ECO:0007669"/>
    <property type="project" value="TreeGrafter"/>
</dbReference>
<dbReference type="GO" id="GO:0005886">
    <property type="term" value="C:plasma membrane"/>
    <property type="evidence" value="ECO:0007669"/>
    <property type="project" value="UniProtKB-SubCell"/>
</dbReference>
<organism evidence="8 9">
    <name type="scientific">Polypterus senegalus</name>
    <name type="common">Senegal bichir</name>
    <dbReference type="NCBI Taxonomy" id="55291"/>
    <lineage>
        <taxon>Eukaryota</taxon>
        <taxon>Metazoa</taxon>
        <taxon>Chordata</taxon>
        <taxon>Craniata</taxon>
        <taxon>Vertebrata</taxon>
        <taxon>Euteleostomi</taxon>
        <taxon>Actinopterygii</taxon>
        <taxon>Polypteriformes</taxon>
        <taxon>Polypteridae</taxon>
        <taxon>Polypterus</taxon>
    </lineage>
</organism>
<dbReference type="Pfam" id="PF06840">
    <property type="entry name" value="PDC10_C"/>
    <property type="match status" value="1"/>
</dbReference>
<comment type="similarity">
    <text evidence="3">Belongs to the PDCD10 family.</text>
</comment>
<keyword evidence="6" id="KW-0472">Membrane</keyword>
<protein>
    <submittedName>
        <fullName evidence="8">PD10A protein</fullName>
    </submittedName>
</protein>
<dbReference type="PANTHER" id="PTHR13250">
    <property type="entry name" value="TF-1 CELL APOPTOSIS RELATED PROTEIN-15"/>
    <property type="match status" value="1"/>
</dbReference>
<dbReference type="AlphaFoldDB" id="A0A8X7X7M5"/>
<feature type="non-terminal residue" evidence="8">
    <location>
        <position position="513"/>
    </location>
</feature>
<evidence type="ECO:0000256" key="6">
    <source>
        <dbReference type="ARBA" id="ARBA00023136"/>
    </source>
</evidence>
<gene>
    <name evidence="8" type="primary">Pdcd10a</name>
    <name evidence="8" type="ORF">GTO96_0000730</name>
</gene>
<dbReference type="InterPro" id="IPR036397">
    <property type="entry name" value="RNaseH_sf"/>
</dbReference>
<dbReference type="InterPro" id="IPR053750">
    <property type="entry name" value="PDCD10_Homolog"/>
</dbReference>
<reference evidence="8 9" key="1">
    <citation type="journal article" date="2021" name="Cell">
        <title>Tracing the genetic footprints of vertebrate landing in non-teleost ray-finned fishes.</title>
        <authorList>
            <person name="Bi X."/>
            <person name="Wang K."/>
            <person name="Yang L."/>
            <person name="Pan H."/>
            <person name="Jiang H."/>
            <person name="Wei Q."/>
            <person name="Fang M."/>
            <person name="Yu H."/>
            <person name="Zhu C."/>
            <person name="Cai Y."/>
            <person name="He Y."/>
            <person name="Gan X."/>
            <person name="Zeng H."/>
            <person name="Yu D."/>
            <person name="Zhu Y."/>
            <person name="Jiang H."/>
            <person name="Qiu Q."/>
            <person name="Yang H."/>
            <person name="Zhang Y.E."/>
            <person name="Wang W."/>
            <person name="Zhu M."/>
            <person name="He S."/>
            <person name="Zhang G."/>
        </authorList>
    </citation>
    <scope>NUCLEOTIDE SEQUENCE [LARGE SCALE GENOMIC DNA]</scope>
    <source>
        <strain evidence="8">Bchr_013</strain>
    </source>
</reference>
<dbReference type="Proteomes" id="UP000886611">
    <property type="component" value="Unassembled WGS sequence"/>
</dbReference>
<evidence type="ECO:0000256" key="1">
    <source>
        <dbReference type="ARBA" id="ARBA00004202"/>
    </source>
</evidence>
<dbReference type="InterPro" id="IPR009652">
    <property type="entry name" value="PDCD10"/>
</dbReference>
<dbReference type="Gene3D" id="1.20.120.1950">
    <property type="match status" value="1"/>
</dbReference>
<evidence type="ECO:0000256" key="2">
    <source>
        <dbReference type="ARBA" id="ARBA00004496"/>
    </source>
</evidence>